<gene>
    <name evidence="3" type="primary">cas7i</name>
    <name evidence="3" type="ORF">FQU76_09910</name>
</gene>
<dbReference type="OrthoDB" id="9781560at2"/>
<dbReference type="RefSeq" id="WP_146480085.1">
    <property type="nucleotide sequence ID" value="NZ_CP042266.1"/>
</dbReference>
<dbReference type="InterPro" id="IPR010154">
    <property type="entry name" value="CRISPR-assoc_Cas7/Cst2/DevR"/>
</dbReference>
<dbReference type="NCBIfam" id="TIGR01875">
    <property type="entry name" value="cas_MJ0381"/>
    <property type="match status" value="1"/>
</dbReference>
<dbReference type="Proteomes" id="UP000320580">
    <property type="component" value="Chromosome"/>
</dbReference>
<protein>
    <submittedName>
        <fullName evidence="3">Type I-B CRISPR-associated protein Cas7/Cst2/DevR</fullName>
    </submittedName>
</protein>
<dbReference type="AlphaFoldDB" id="A0A5B8J8N9"/>
<dbReference type="GO" id="GO:0051607">
    <property type="term" value="P:defense response to virus"/>
    <property type="evidence" value="ECO:0007669"/>
    <property type="project" value="UniProtKB-KW"/>
</dbReference>
<name>A0A5B8J8N9_9ACTN</name>
<organism evidence="3 4">
    <name type="scientific">Streptomyces qinzhouensis</name>
    <dbReference type="NCBI Taxonomy" id="2599401"/>
    <lineage>
        <taxon>Bacteria</taxon>
        <taxon>Bacillati</taxon>
        <taxon>Actinomycetota</taxon>
        <taxon>Actinomycetes</taxon>
        <taxon>Kitasatosporales</taxon>
        <taxon>Streptomycetaceae</taxon>
        <taxon>Streptomyces</taxon>
    </lineage>
</organism>
<keyword evidence="1" id="KW-0051">Antiviral defense</keyword>
<evidence type="ECO:0000313" key="3">
    <source>
        <dbReference type="EMBL" id="QDY76794.1"/>
    </source>
</evidence>
<proteinExistence type="predicted"/>
<dbReference type="EMBL" id="CP042266">
    <property type="protein sequence ID" value="QDY76794.1"/>
    <property type="molecule type" value="Genomic_DNA"/>
</dbReference>
<evidence type="ECO:0000256" key="2">
    <source>
        <dbReference type="ARBA" id="ARBA00025626"/>
    </source>
</evidence>
<dbReference type="InterPro" id="IPR013414">
    <property type="entry name" value="Cas7/Cst2/DevR_sub_I-B/Tneap"/>
</dbReference>
<sequence>MAYLAGRMLVSVEAGAPNNGKGEDTTARVKYATVRGRRHPYVSAQAVRRWIRDGMVERGVPASPVTRVGKAQNRAQKANTGADPITYADDDLFGYMRAGAKKDDAATTLRDSPFMLGTLMSVAPVHPTEDFGVMSRGVSEPVLHGHEFYTADLAAPFLLDLPRIGTFTLPNSDGVGRPNYLTEEQALQVAQAAALGAGTEMFRGQGAVRLPVEERRHRAALLLEAIAHLSGGAKQALHYGDRVPSLIVMVPFKGGVNPLAHVITGDEDGLVVRGDVLRKELAAWNGEWVSPVRVGWRPGFRDDLREDFEKVCAQEIAEGTVVVNHPRTILLGLASEMREGAWDAWFDDAAE</sequence>
<dbReference type="KEGG" id="sqz:FQU76_09910"/>
<comment type="function">
    <text evidence="2">CRISPR (clustered regularly interspaced short palindromic repeat) is an adaptive immune system that provides protection against mobile genetic elements (viruses, transposable elements and conjugative plasmids). CRISPR clusters contain spacers, sequences complementary to antecedent mobile elements, and target invading nucleic acids. CRISPR clusters are transcribed and processed into CRISPR RNA (crRNA).</text>
</comment>
<dbReference type="NCBIfam" id="TIGR02585">
    <property type="entry name" value="cas_Cst2_DevR"/>
    <property type="match status" value="1"/>
</dbReference>
<evidence type="ECO:0000256" key="1">
    <source>
        <dbReference type="ARBA" id="ARBA00023118"/>
    </source>
</evidence>
<reference evidence="3 4" key="1">
    <citation type="submission" date="2019-07" db="EMBL/GenBank/DDBJ databases">
        <authorList>
            <person name="Zhu P."/>
        </authorList>
    </citation>
    <scope>NUCLEOTIDE SEQUENCE [LARGE SCALE GENOMIC DNA]</scope>
    <source>
        <strain evidence="3 4">SSL-25</strain>
    </source>
</reference>
<accession>A0A5B8J8N9</accession>
<dbReference type="CDD" id="cd09687">
    <property type="entry name" value="Cas7_I-C"/>
    <property type="match status" value="1"/>
</dbReference>
<keyword evidence="4" id="KW-1185">Reference proteome</keyword>
<evidence type="ECO:0000313" key="4">
    <source>
        <dbReference type="Proteomes" id="UP000320580"/>
    </source>
</evidence>